<evidence type="ECO:0000256" key="4">
    <source>
        <dbReference type="ARBA" id="ARBA00023136"/>
    </source>
</evidence>
<comment type="caution">
    <text evidence="7">The sequence shown here is derived from an EMBL/GenBank/DDBJ whole genome shotgun (WGS) entry which is preliminary data.</text>
</comment>
<keyword evidence="4 5" id="KW-0472">Membrane</keyword>
<dbReference type="AlphaFoldDB" id="A0A0R2BBY8"/>
<feature type="transmembrane region" description="Helical" evidence="5">
    <location>
        <begin position="157"/>
        <end position="177"/>
    </location>
</feature>
<gene>
    <name evidence="7" type="ORF">FC48_GL001077</name>
</gene>
<evidence type="ECO:0000256" key="5">
    <source>
        <dbReference type="SAM" id="Phobius"/>
    </source>
</evidence>
<dbReference type="GO" id="GO:0016020">
    <property type="term" value="C:membrane"/>
    <property type="evidence" value="ECO:0007669"/>
    <property type="project" value="UniProtKB-SubCell"/>
</dbReference>
<feature type="transmembrane region" description="Helical" evidence="5">
    <location>
        <begin position="12"/>
        <end position="38"/>
    </location>
</feature>
<dbReference type="Proteomes" id="UP000051612">
    <property type="component" value="Unassembled WGS sequence"/>
</dbReference>
<comment type="subcellular location">
    <subcellularLocation>
        <location evidence="1">Membrane</location>
        <topology evidence="1">Multi-pass membrane protein</topology>
    </subcellularLocation>
</comment>
<evidence type="ECO:0000256" key="1">
    <source>
        <dbReference type="ARBA" id="ARBA00004141"/>
    </source>
</evidence>
<keyword evidence="2 5" id="KW-0812">Transmembrane</keyword>
<dbReference type="GO" id="GO:0140359">
    <property type="term" value="F:ABC-type transporter activity"/>
    <property type="evidence" value="ECO:0007669"/>
    <property type="project" value="InterPro"/>
</dbReference>
<feature type="transmembrane region" description="Helical" evidence="5">
    <location>
        <begin position="126"/>
        <end position="150"/>
    </location>
</feature>
<feature type="transmembrane region" description="Helical" evidence="5">
    <location>
        <begin position="50"/>
        <end position="73"/>
    </location>
</feature>
<evidence type="ECO:0000256" key="2">
    <source>
        <dbReference type="ARBA" id="ARBA00022692"/>
    </source>
</evidence>
<dbReference type="InterPro" id="IPR013525">
    <property type="entry name" value="ABC2_TM"/>
</dbReference>
<organism evidence="7 8">
    <name type="scientific">Ligilactobacillus murinus DSM 20452 = NBRC 14221</name>
    <dbReference type="NCBI Taxonomy" id="1423772"/>
    <lineage>
        <taxon>Bacteria</taxon>
        <taxon>Bacillati</taxon>
        <taxon>Bacillota</taxon>
        <taxon>Bacilli</taxon>
        <taxon>Lactobacillales</taxon>
        <taxon>Lactobacillaceae</taxon>
        <taxon>Ligilactobacillus</taxon>
    </lineage>
</organism>
<protein>
    <recommendedName>
        <fullName evidence="6">ABC-2 type transporter transmembrane domain-containing protein</fullName>
    </recommendedName>
</protein>
<dbReference type="EMBL" id="AYYN01000148">
    <property type="protein sequence ID" value="KRM73187.1"/>
    <property type="molecule type" value="Genomic_DNA"/>
</dbReference>
<keyword evidence="3 5" id="KW-1133">Transmembrane helix</keyword>
<dbReference type="RefSeq" id="WP_056959753.1">
    <property type="nucleotide sequence ID" value="NZ_AYYN01000148.1"/>
</dbReference>
<evidence type="ECO:0000259" key="6">
    <source>
        <dbReference type="Pfam" id="PF12698"/>
    </source>
</evidence>
<name>A0A0R2BBY8_9LACO</name>
<evidence type="ECO:0000313" key="7">
    <source>
        <dbReference type="EMBL" id="KRM73187.1"/>
    </source>
</evidence>
<evidence type="ECO:0000313" key="8">
    <source>
        <dbReference type="Proteomes" id="UP000051612"/>
    </source>
</evidence>
<reference evidence="7 8" key="1">
    <citation type="journal article" date="2015" name="Genome Announc.">
        <title>Expanding the biotechnology potential of lactobacilli through comparative genomics of 213 strains and associated genera.</title>
        <authorList>
            <person name="Sun Z."/>
            <person name="Harris H.M."/>
            <person name="McCann A."/>
            <person name="Guo C."/>
            <person name="Argimon S."/>
            <person name="Zhang W."/>
            <person name="Yang X."/>
            <person name="Jeffery I.B."/>
            <person name="Cooney J.C."/>
            <person name="Kagawa T.F."/>
            <person name="Liu W."/>
            <person name="Song Y."/>
            <person name="Salvetti E."/>
            <person name="Wrobel A."/>
            <person name="Rasinkangas P."/>
            <person name="Parkhill J."/>
            <person name="Rea M.C."/>
            <person name="O'Sullivan O."/>
            <person name="Ritari J."/>
            <person name="Douillard F.P."/>
            <person name="Paul Ross R."/>
            <person name="Yang R."/>
            <person name="Briner A.E."/>
            <person name="Felis G.E."/>
            <person name="de Vos W.M."/>
            <person name="Barrangou R."/>
            <person name="Klaenhammer T.R."/>
            <person name="Caufield P.W."/>
            <person name="Cui Y."/>
            <person name="Zhang H."/>
            <person name="O'Toole P.W."/>
        </authorList>
    </citation>
    <scope>NUCLEOTIDE SEQUENCE [LARGE SCALE GENOMIC DNA]</scope>
    <source>
        <strain evidence="7 8">DSM 20452</strain>
    </source>
</reference>
<feature type="domain" description="ABC-2 type transporter transmembrane" evidence="6">
    <location>
        <begin position="43"/>
        <end position="225"/>
    </location>
</feature>
<dbReference type="PATRIC" id="fig|1423772.3.peg.1159"/>
<dbReference type="Pfam" id="PF12698">
    <property type="entry name" value="ABC2_membrane_3"/>
    <property type="match status" value="1"/>
</dbReference>
<accession>A0A0R2BBY8</accession>
<sequence length="235" mass="26159">MRQVLALMDLKIRLVFANIPVCMTLLMPVGLTLSARMISGSDFSEADGLFSLGMSLSLSIVMGAVLLGSSMLAEEKEKHTLRVLMTSGISGKQYIIGSLVPYTLIVEGINLVLLPICNVRLSLRNFVYFIGITLVTTAITMLLGFTIGIISKNTTEASAYVTPLFLILGMLPIFGTLNEFVKMFTDWVYMGILVDYVKDIYDYHLDFRDIFVLLAWLGVDIWVFIKAYQKNGLDE</sequence>
<proteinExistence type="predicted"/>
<evidence type="ECO:0000256" key="3">
    <source>
        <dbReference type="ARBA" id="ARBA00022989"/>
    </source>
</evidence>